<dbReference type="SUPFAM" id="SSF54001">
    <property type="entry name" value="Cysteine proteinases"/>
    <property type="match status" value="1"/>
</dbReference>
<dbReference type="PRINTS" id="PR00705">
    <property type="entry name" value="PAPAIN"/>
</dbReference>
<dbReference type="PANTHER" id="PTHR12411">
    <property type="entry name" value="CYSTEINE PROTEASE FAMILY C1-RELATED"/>
    <property type="match status" value="1"/>
</dbReference>
<evidence type="ECO:0000256" key="2">
    <source>
        <dbReference type="ARBA" id="ARBA00022670"/>
    </source>
</evidence>
<keyword evidence="6" id="KW-0865">Zymogen</keyword>
<evidence type="ECO:0000313" key="11">
    <source>
        <dbReference type="Proteomes" id="UP000005237"/>
    </source>
</evidence>
<dbReference type="InterPro" id="IPR025661">
    <property type="entry name" value="Pept_asp_AS"/>
</dbReference>
<evidence type="ECO:0000256" key="7">
    <source>
        <dbReference type="ARBA" id="ARBA00023157"/>
    </source>
</evidence>
<dbReference type="PROSITE" id="PS00640">
    <property type="entry name" value="THIOL_PROTEASE_ASN"/>
    <property type="match status" value="1"/>
</dbReference>
<accession>A0A8R1DZE2</accession>
<dbReference type="PROSITE" id="PS00639">
    <property type="entry name" value="THIOL_PROTEASE_HIS"/>
    <property type="match status" value="1"/>
</dbReference>
<keyword evidence="2" id="KW-0645">Protease</keyword>
<dbReference type="OMA" id="WANCTFL"/>
<organism evidence="10 11">
    <name type="scientific">Caenorhabditis japonica</name>
    <dbReference type="NCBI Taxonomy" id="281687"/>
    <lineage>
        <taxon>Eukaryota</taxon>
        <taxon>Metazoa</taxon>
        <taxon>Ecdysozoa</taxon>
        <taxon>Nematoda</taxon>
        <taxon>Chromadorea</taxon>
        <taxon>Rhabditida</taxon>
        <taxon>Rhabditina</taxon>
        <taxon>Rhabditomorpha</taxon>
        <taxon>Rhabditoidea</taxon>
        <taxon>Rhabditidae</taxon>
        <taxon>Peloderinae</taxon>
        <taxon>Caenorhabditis</taxon>
    </lineage>
</organism>
<sequence length="337" mass="37735">MCNLFSILLLIVFTTSASALALPEYQNINSFINYVNSAQKLWIAGHQLIPKEKVQRNLMDLKFLVPHRHENVMVKQLNVPDLPDHFDAREKWSKCESIGNIRDQSDCGSCWAVSAAETISDRTCIHSNSTVNVILSAEDLLSCCTSCGYGCEGGYYNQAWKWWIEQGLVTGGSFESQYGCQPYSISPCGFDKWPSCSQRIVTTPQCKLQCTSKRGYETAYLQDKNFGAKAYFISNRVDQIQAEILTNGPVQVGFTVYEDFYHYKSGVYKHTAGGPLGGHAVKIIGWGQENGTPYWLVANSWNTLWGEKGYFKIVRGTNDCGIEDAPMAGLPDLERHN</sequence>
<protein>
    <submittedName>
        <fullName evidence="10">Pept_C1 domain-containing protein</fullName>
    </submittedName>
</protein>
<keyword evidence="4" id="KW-0378">Hydrolase</keyword>
<dbReference type="FunFam" id="3.90.70.10:FF:000031">
    <property type="entry name" value="Cathepsin B"/>
    <property type="match status" value="1"/>
</dbReference>
<keyword evidence="5" id="KW-0788">Thiol protease</keyword>
<evidence type="ECO:0000256" key="1">
    <source>
        <dbReference type="ARBA" id="ARBA00008455"/>
    </source>
</evidence>
<evidence type="ECO:0000256" key="4">
    <source>
        <dbReference type="ARBA" id="ARBA00022801"/>
    </source>
</evidence>
<name>A0A8R1DZE2_CAEJA</name>
<keyword evidence="11" id="KW-1185">Reference proteome</keyword>
<feature type="chain" id="PRO_5035800545" evidence="8">
    <location>
        <begin position="20"/>
        <end position="337"/>
    </location>
</feature>
<evidence type="ECO:0000313" key="10">
    <source>
        <dbReference type="EnsemblMetazoa" id="CJA14627.1"/>
    </source>
</evidence>
<reference evidence="10" key="2">
    <citation type="submission" date="2022-06" db="UniProtKB">
        <authorList>
            <consortium name="EnsemblMetazoa"/>
        </authorList>
    </citation>
    <scope>IDENTIFICATION</scope>
    <source>
        <strain evidence="10">DF5081</strain>
    </source>
</reference>
<evidence type="ECO:0000256" key="8">
    <source>
        <dbReference type="SAM" id="SignalP"/>
    </source>
</evidence>
<dbReference type="InterPro" id="IPR013128">
    <property type="entry name" value="Peptidase_C1A"/>
</dbReference>
<dbReference type="AlphaFoldDB" id="A0A8R1DZE2"/>
<feature type="signal peptide" evidence="8">
    <location>
        <begin position="1"/>
        <end position="19"/>
    </location>
</feature>
<evidence type="ECO:0000256" key="3">
    <source>
        <dbReference type="ARBA" id="ARBA00022729"/>
    </source>
</evidence>
<dbReference type="Gene3D" id="3.90.70.10">
    <property type="entry name" value="Cysteine proteinases"/>
    <property type="match status" value="1"/>
</dbReference>
<dbReference type="GO" id="GO:0006508">
    <property type="term" value="P:proteolysis"/>
    <property type="evidence" value="ECO:0007669"/>
    <property type="project" value="UniProtKB-KW"/>
</dbReference>
<comment type="similarity">
    <text evidence="1">Belongs to the peptidase C1 family.</text>
</comment>
<dbReference type="InterPro" id="IPR025660">
    <property type="entry name" value="Pept_his_AS"/>
</dbReference>
<dbReference type="GO" id="GO:0008234">
    <property type="term" value="F:cysteine-type peptidase activity"/>
    <property type="evidence" value="ECO:0007669"/>
    <property type="project" value="UniProtKB-KW"/>
</dbReference>
<proteinExistence type="inferred from homology"/>
<dbReference type="Pfam" id="PF00112">
    <property type="entry name" value="Peptidase_C1"/>
    <property type="match status" value="1"/>
</dbReference>
<feature type="domain" description="Peptidase C1A papain C-terminal" evidence="9">
    <location>
        <begin position="82"/>
        <end position="330"/>
    </location>
</feature>
<dbReference type="PROSITE" id="PS00139">
    <property type="entry name" value="THIOL_PROTEASE_CYS"/>
    <property type="match status" value="1"/>
</dbReference>
<reference evidence="11" key="1">
    <citation type="submission" date="2010-08" db="EMBL/GenBank/DDBJ databases">
        <authorList>
            <consortium name="Caenorhabditis japonica Sequencing Consortium"/>
            <person name="Wilson R.K."/>
        </authorList>
    </citation>
    <scope>NUCLEOTIDE SEQUENCE [LARGE SCALE GENOMIC DNA]</scope>
    <source>
        <strain evidence="11">DF5081</strain>
    </source>
</reference>
<evidence type="ECO:0000256" key="5">
    <source>
        <dbReference type="ARBA" id="ARBA00022807"/>
    </source>
</evidence>
<dbReference type="CDD" id="cd02620">
    <property type="entry name" value="Peptidase_C1A_CathepsinB"/>
    <property type="match status" value="1"/>
</dbReference>
<keyword evidence="3 8" id="KW-0732">Signal</keyword>
<evidence type="ECO:0000259" key="9">
    <source>
        <dbReference type="SMART" id="SM00645"/>
    </source>
</evidence>
<dbReference type="SMART" id="SM00645">
    <property type="entry name" value="Pept_C1"/>
    <property type="match status" value="1"/>
</dbReference>
<evidence type="ECO:0000256" key="6">
    <source>
        <dbReference type="ARBA" id="ARBA00023145"/>
    </source>
</evidence>
<keyword evidence="7" id="KW-1015">Disulfide bond</keyword>
<dbReference type="InterPro" id="IPR000169">
    <property type="entry name" value="Pept_cys_AS"/>
</dbReference>
<dbReference type="Proteomes" id="UP000005237">
    <property type="component" value="Unassembled WGS sequence"/>
</dbReference>
<dbReference type="InterPro" id="IPR000668">
    <property type="entry name" value="Peptidase_C1A_C"/>
</dbReference>
<dbReference type="InterPro" id="IPR038765">
    <property type="entry name" value="Papain-like_cys_pep_sf"/>
</dbReference>
<dbReference type="EnsemblMetazoa" id="CJA14627.1">
    <property type="protein sequence ID" value="CJA14627.1"/>
    <property type="gene ID" value="WBGene00133831"/>
</dbReference>